<name>A0A9W9MNS3_9EURO</name>
<evidence type="ECO:0000256" key="5">
    <source>
        <dbReference type="ARBA" id="ARBA00023004"/>
    </source>
</evidence>
<feature type="binding site" description="axial binding residue" evidence="6">
    <location>
        <position position="466"/>
    </location>
    <ligand>
        <name>heme</name>
        <dbReference type="ChEBI" id="CHEBI:30413"/>
    </ligand>
    <ligandPart>
        <name>Fe</name>
        <dbReference type="ChEBI" id="CHEBI:18248"/>
    </ligandPart>
</feature>
<keyword evidence="10" id="KW-1185">Reference proteome</keyword>
<organism evidence="9 10">
    <name type="scientific">Penicillium cinerascens</name>
    <dbReference type="NCBI Taxonomy" id="70096"/>
    <lineage>
        <taxon>Eukaryota</taxon>
        <taxon>Fungi</taxon>
        <taxon>Dikarya</taxon>
        <taxon>Ascomycota</taxon>
        <taxon>Pezizomycotina</taxon>
        <taxon>Eurotiomycetes</taxon>
        <taxon>Eurotiomycetidae</taxon>
        <taxon>Eurotiales</taxon>
        <taxon>Aspergillaceae</taxon>
        <taxon>Penicillium</taxon>
    </lineage>
</organism>
<accession>A0A9W9MNS3</accession>
<evidence type="ECO:0000313" key="9">
    <source>
        <dbReference type="EMBL" id="KAJ5204658.1"/>
    </source>
</evidence>
<sequence>MLTFKGMLLILSALLTTTPFLLLLWLFIVYFRDEKGFRKYPTQNWASGLTPLAYGWECGRPHRDIHSKRLHEALQKHSVIRIAPNWLAFGRSQAARDIYGYTSKCVKAAPYDLLSDGGANLNNISDKSFHSSRRRMVASSYAPKNIQEWEPKVAASVADLMAQMDARCTGRQGPESFDAVHWIFLFSVETVIKIMLSKDVFFLRNGTDHVYFEDAEGRPQAVRTVYNSHASQRAAVTVIWDIPRFALWTRLTKLISKRYSHNWSAGPKFHAAMEALTKERMERHANGEVLNDLFQPMMEDKYGEASVITFKDRIAEVEQAVGAGTDGPAVSISMTLYYLVRNPHAFAKLRQELDITLSPEDHVAPWQKVKGLPYLRACIDEAMRLTPPVATELIRRTPPGHGVMIDGYLVPPNTNVSIAAYTSHRDPQIFPEPETYDPDRWMAKGSDSLRNMLGVFIPFSAGTRGCIGRNVSIMMQSVCVATLVYHYDFALPHKTWEMEFEEWFNLWPIRLPLRVWRRDSASFPQTSVMRT</sequence>
<dbReference type="GO" id="GO:0020037">
    <property type="term" value="F:heme binding"/>
    <property type="evidence" value="ECO:0007669"/>
    <property type="project" value="InterPro"/>
</dbReference>
<proteinExistence type="inferred from homology"/>
<dbReference type="InterPro" id="IPR017972">
    <property type="entry name" value="Cyt_P450_CS"/>
</dbReference>
<evidence type="ECO:0000256" key="2">
    <source>
        <dbReference type="ARBA" id="ARBA00010617"/>
    </source>
</evidence>
<evidence type="ECO:0000313" key="10">
    <source>
        <dbReference type="Proteomes" id="UP001150904"/>
    </source>
</evidence>
<keyword evidence="8" id="KW-1133">Transmembrane helix</keyword>
<dbReference type="GO" id="GO:0004497">
    <property type="term" value="F:monooxygenase activity"/>
    <property type="evidence" value="ECO:0007669"/>
    <property type="project" value="UniProtKB-KW"/>
</dbReference>
<reference evidence="9" key="2">
    <citation type="journal article" date="2023" name="IMA Fungus">
        <title>Comparative genomic study of the Penicillium genus elucidates a diverse pangenome and 15 lateral gene transfer events.</title>
        <authorList>
            <person name="Petersen C."/>
            <person name="Sorensen T."/>
            <person name="Nielsen M.R."/>
            <person name="Sondergaard T.E."/>
            <person name="Sorensen J.L."/>
            <person name="Fitzpatrick D.A."/>
            <person name="Frisvad J.C."/>
            <person name="Nielsen K.L."/>
        </authorList>
    </citation>
    <scope>NUCLEOTIDE SEQUENCE</scope>
    <source>
        <strain evidence="9">IBT 15544</strain>
    </source>
</reference>
<keyword evidence="8" id="KW-0472">Membrane</keyword>
<dbReference type="CDD" id="cd11061">
    <property type="entry name" value="CYP67-like"/>
    <property type="match status" value="1"/>
</dbReference>
<keyword evidence="7" id="KW-0503">Monooxygenase</keyword>
<dbReference type="RefSeq" id="XP_058309137.1">
    <property type="nucleotide sequence ID" value="XM_058452599.1"/>
</dbReference>
<dbReference type="AlphaFoldDB" id="A0A9W9MNS3"/>
<gene>
    <name evidence="9" type="ORF">N7498_005537</name>
</gene>
<dbReference type="PRINTS" id="PR00385">
    <property type="entry name" value="P450"/>
</dbReference>
<keyword evidence="4 7" id="KW-0560">Oxidoreductase</keyword>
<keyword evidence="8" id="KW-0812">Transmembrane</keyword>
<evidence type="ECO:0000256" key="1">
    <source>
        <dbReference type="ARBA" id="ARBA00001971"/>
    </source>
</evidence>
<dbReference type="GO" id="GO:0016705">
    <property type="term" value="F:oxidoreductase activity, acting on paired donors, with incorporation or reduction of molecular oxygen"/>
    <property type="evidence" value="ECO:0007669"/>
    <property type="project" value="InterPro"/>
</dbReference>
<dbReference type="Pfam" id="PF00067">
    <property type="entry name" value="p450"/>
    <property type="match status" value="1"/>
</dbReference>
<evidence type="ECO:0000256" key="4">
    <source>
        <dbReference type="ARBA" id="ARBA00023002"/>
    </source>
</evidence>
<dbReference type="InterPro" id="IPR002403">
    <property type="entry name" value="Cyt_P450_E_grp-IV"/>
</dbReference>
<dbReference type="PANTHER" id="PTHR24305:SF172">
    <property type="entry name" value="P450, PUTATIVE (EUROFUNG)-RELATED"/>
    <property type="match status" value="1"/>
</dbReference>
<keyword evidence="5 6" id="KW-0408">Iron</keyword>
<dbReference type="EMBL" id="JAPQKR010000012">
    <property type="protein sequence ID" value="KAJ5204658.1"/>
    <property type="molecule type" value="Genomic_DNA"/>
</dbReference>
<dbReference type="InterPro" id="IPR036396">
    <property type="entry name" value="Cyt_P450_sf"/>
</dbReference>
<comment type="similarity">
    <text evidence="2 7">Belongs to the cytochrome P450 family.</text>
</comment>
<evidence type="ECO:0000256" key="8">
    <source>
        <dbReference type="SAM" id="Phobius"/>
    </source>
</evidence>
<keyword evidence="3 6" id="KW-0479">Metal-binding</keyword>
<comment type="cofactor">
    <cofactor evidence="1 6">
        <name>heme</name>
        <dbReference type="ChEBI" id="CHEBI:30413"/>
    </cofactor>
</comment>
<feature type="transmembrane region" description="Helical" evidence="8">
    <location>
        <begin position="6"/>
        <end position="31"/>
    </location>
</feature>
<dbReference type="InterPro" id="IPR050121">
    <property type="entry name" value="Cytochrome_P450_monoxygenase"/>
</dbReference>
<evidence type="ECO:0000256" key="7">
    <source>
        <dbReference type="RuleBase" id="RU000461"/>
    </source>
</evidence>
<dbReference type="Proteomes" id="UP001150904">
    <property type="component" value="Unassembled WGS sequence"/>
</dbReference>
<dbReference type="PRINTS" id="PR00465">
    <property type="entry name" value="EP450IV"/>
</dbReference>
<dbReference type="Gene3D" id="1.10.630.10">
    <property type="entry name" value="Cytochrome P450"/>
    <property type="match status" value="1"/>
</dbReference>
<dbReference type="InterPro" id="IPR001128">
    <property type="entry name" value="Cyt_P450"/>
</dbReference>
<dbReference type="GeneID" id="83179900"/>
<evidence type="ECO:0000256" key="6">
    <source>
        <dbReference type="PIRSR" id="PIRSR602403-1"/>
    </source>
</evidence>
<dbReference type="SUPFAM" id="SSF48264">
    <property type="entry name" value="Cytochrome P450"/>
    <property type="match status" value="1"/>
</dbReference>
<comment type="caution">
    <text evidence="9">The sequence shown here is derived from an EMBL/GenBank/DDBJ whole genome shotgun (WGS) entry which is preliminary data.</text>
</comment>
<dbReference type="PANTHER" id="PTHR24305">
    <property type="entry name" value="CYTOCHROME P450"/>
    <property type="match status" value="1"/>
</dbReference>
<keyword evidence="6 7" id="KW-0349">Heme</keyword>
<reference evidence="9" key="1">
    <citation type="submission" date="2022-12" db="EMBL/GenBank/DDBJ databases">
        <authorList>
            <person name="Petersen C."/>
        </authorList>
    </citation>
    <scope>NUCLEOTIDE SEQUENCE</scope>
    <source>
        <strain evidence="9">IBT 15544</strain>
    </source>
</reference>
<dbReference type="PROSITE" id="PS00086">
    <property type="entry name" value="CYTOCHROME_P450"/>
    <property type="match status" value="1"/>
</dbReference>
<evidence type="ECO:0000256" key="3">
    <source>
        <dbReference type="ARBA" id="ARBA00022723"/>
    </source>
</evidence>
<dbReference type="GO" id="GO:0043386">
    <property type="term" value="P:mycotoxin biosynthetic process"/>
    <property type="evidence" value="ECO:0007669"/>
    <property type="project" value="UniProtKB-ARBA"/>
</dbReference>
<dbReference type="OrthoDB" id="2789670at2759"/>
<dbReference type="GO" id="GO:0005506">
    <property type="term" value="F:iron ion binding"/>
    <property type="evidence" value="ECO:0007669"/>
    <property type="project" value="InterPro"/>
</dbReference>
<protein>
    <submittedName>
        <fullName evidence="9">Benzoate 4-monooxygenase cytochrome P450</fullName>
    </submittedName>
</protein>